<organism evidence="1 2">
    <name type="scientific">Puccinia sorghi</name>
    <dbReference type="NCBI Taxonomy" id="27349"/>
    <lineage>
        <taxon>Eukaryota</taxon>
        <taxon>Fungi</taxon>
        <taxon>Dikarya</taxon>
        <taxon>Basidiomycota</taxon>
        <taxon>Pucciniomycotina</taxon>
        <taxon>Pucciniomycetes</taxon>
        <taxon>Pucciniales</taxon>
        <taxon>Pucciniaceae</taxon>
        <taxon>Puccinia</taxon>
    </lineage>
</organism>
<name>A0A0L6V0Q0_9BASI</name>
<protein>
    <submittedName>
        <fullName evidence="1">Uncharacterized protein</fullName>
    </submittedName>
</protein>
<keyword evidence="2" id="KW-1185">Reference proteome</keyword>
<dbReference type="AlphaFoldDB" id="A0A0L6V0Q0"/>
<dbReference type="Proteomes" id="UP000037035">
    <property type="component" value="Unassembled WGS sequence"/>
</dbReference>
<dbReference type="OrthoDB" id="2495103at2759"/>
<dbReference type="VEuPathDB" id="FungiDB:VP01_2971g2"/>
<accession>A0A0L6V0Q0</accession>
<proteinExistence type="predicted"/>
<sequence length="118" mass="13068">MKMFGFEINNWLNIKLGSSNKIKAVPCHQHGPETSPELQGLPPSYESILCTDESKIPCIPSATHRSTHDVKKKAYPVPARPFPQDWKTSIGPQSGSLKSSGYSCLLNENTERRAQCVV</sequence>
<dbReference type="EMBL" id="LAVV01007914">
    <property type="protein sequence ID" value="KNZ54343.1"/>
    <property type="molecule type" value="Genomic_DNA"/>
</dbReference>
<comment type="caution">
    <text evidence="1">The sequence shown here is derived from an EMBL/GenBank/DDBJ whole genome shotgun (WGS) entry which is preliminary data.</text>
</comment>
<evidence type="ECO:0000313" key="1">
    <source>
        <dbReference type="EMBL" id="KNZ54343.1"/>
    </source>
</evidence>
<gene>
    <name evidence="1" type="ORF">VP01_2971g2</name>
</gene>
<evidence type="ECO:0000313" key="2">
    <source>
        <dbReference type="Proteomes" id="UP000037035"/>
    </source>
</evidence>
<reference evidence="1 2" key="1">
    <citation type="submission" date="2015-08" db="EMBL/GenBank/DDBJ databases">
        <title>Next Generation Sequencing and Analysis of the Genome of Puccinia sorghi L Schw, the Causal Agent of Maize Common Rust.</title>
        <authorList>
            <person name="Rochi L."/>
            <person name="Burguener G."/>
            <person name="Darino M."/>
            <person name="Turjanski A."/>
            <person name="Kreff E."/>
            <person name="Dieguez M.J."/>
            <person name="Sacco F."/>
        </authorList>
    </citation>
    <scope>NUCLEOTIDE SEQUENCE [LARGE SCALE GENOMIC DNA]</scope>
    <source>
        <strain evidence="1 2">RO10H11247</strain>
    </source>
</reference>